<dbReference type="PANTHER" id="PTHR34512:SF30">
    <property type="entry name" value="OUTER MEMBRANE PROTEIN ASSEMBLY FACTOR BAMB"/>
    <property type="match status" value="1"/>
</dbReference>
<feature type="compositionally biased region" description="Low complexity" evidence="1">
    <location>
        <begin position="30"/>
        <end position="43"/>
    </location>
</feature>
<dbReference type="Gene3D" id="2.140.10.10">
    <property type="entry name" value="Quinoprotein alcohol dehydrogenase-like superfamily"/>
    <property type="match status" value="1"/>
</dbReference>
<feature type="compositionally biased region" description="Polar residues" evidence="1">
    <location>
        <begin position="55"/>
        <end position="64"/>
    </location>
</feature>
<dbReference type="PROSITE" id="PS51257">
    <property type="entry name" value="PROKAR_LIPOPROTEIN"/>
    <property type="match status" value="1"/>
</dbReference>
<dbReference type="EMBL" id="JBHTAX010000001">
    <property type="protein sequence ID" value="MFC7190506.1"/>
    <property type="molecule type" value="Genomic_DNA"/>
</dbReference>
<keyword evidence="4" id="KW-1185">Reference proteome</keyword>
<proteinExistence type="predicted"/>
<organism evidence="3 4">
    <name type="scientific">Halocatena marina</name>
    <dbReference type="NCBI Taxonomy" id="2934937"/>
    <lineage>
        <taxon>Archaea</taxon>
        <taxon>Methanobacteriati</taxon>
        <taxon>Methanobacteriota</taxon>
        <taxon>Stenosarchaea group</taxon>
        <taxon>Halobacteria</taxon>
        <taxon>Halobacteriales</taxon>
        <taxon>Natronomonadaceae</taxon>
        <taxon>Halocatena</taxon>
    </lineage>
</organism>
<evidence type="ECO:0000313" key="3">
    <source>
        <dbReference type="EMBL" id="MFC7190506.1"/>
    </source>
</evidence>
<evidence type="ECO:0000313" key="4">
    <source>
        <dbReference type="Proteomes" id="UP001596417"/>
    </source>
</evidence>
<reference evidence="3 4" key="1">
    <citation type="journal article" date="2019" name="Int. J. Syst. Evol. Microbiol.">
        <title>The Global Catalogue of Microorganisms (GCM) 10K type strain sequencing project: providing services to taxonomists for standard genome sequencing and annotation.</title>
        <authorList>
            <consortium name="The Broad Institute Genomics Platform"/>
            <consortium name="The Broad Institute Genome Sequencing Center for Infectious Disease"/>
            <person name="Wu L."/>
            <person name="Ma J."/>
        </authorList>
    </citation>
    <scope>NUCLEOTIDE SEQUENCE [LARGE SCALE GENOMIC DNA]</scope>
    <source>
        <strain evidence="3 4">RDMS1</strain>
    </source>
</reference>
<dbReference type="Proteomes" id="UP001596417">
    <property type="component" value="Unassembled WGS sequence"/>
</dbReference>
<dbReference type="PANTHER" id="PTHR34512">
    <property type="entry name" value="CELL SURFACE PROTEIN"/>
    <property type="match status" value="1"/>
</dbReference>
<dbReference type="PROSITE" id="PS51318">
    <property type="entry name" value="TAT"/>
    <property type="match status" value="1"/>
</dbReference>
<accession>A0ABD5YMP7</accession>
<dbReference type="InterPro" id="IPR002372">
    <property type="entry name" value="PQQ_rpt_dom"/>
</dbReference>
<dbReference type="SUPFAM" id="SSF50998">
    <property type="entry name" value="Quinoprotein alcohol dehydrogenase-like"/>
    <property type="match status" value="1"/>
</dbReference>
<comment type="caution">
    <text evidence="3">The sequence shown here is derived from an EMBL/GenBank/DDBJ whole genome shotgun (WGS) entry which is preliminary data.</text>
</comment>
<evidence type="ECO:0000259" key="2">
    <source>
        <dbReference type="Pfam" id="PF13360"/>
    </source>
</evidence>
<sequence>MPTIDQRSRRRFLATFGTCVGGALAGCVGSSNPSSNNSSASSNVQSDWPTVGHDQANSRYSPTGTAPIEKPTITWRLPIETPVRQPVFANDRVYMADRTVLRVHDVATGDELWTYSSATSDAQMITAPTVRDGVVYLGITNGPQSIVALDAETGEQLWTFGGKEIGGVSGTPTLDTSGNRLYLGTKAAQIFALDAKTGESHWQQDVFGPVTNTLAVRSPFIIATTRSGEVYSFGEDGKGLWRTKLPEGCDSPPALSNRWVFVGCNNEYVYGLHPVSGRIKWETYVDRLYQGGFVATTSTVYVTSSRGVVALGGRKGSTQWSTKLGDFVSCAPTIIDETLYVGGPRIFALASSGE</sequence>
<dbReference type="InterPro" id="IPR006311">
    <property type="entry name" value="TAT_signal"/>
</dbReference>
<gene>
    <name evidence="3" type="ORF">ACFQL7_12050</name>
</gene>
<feature type="domain" description="Pyrrolo-quinoline quinone repeat" evidence="2">
    <location>
        <begin position="266"/>
        <end position="341"/>
    </location>
</feature>
<dbReference type="Pfam" id="PF13360">
    <property type="entry name" value="PQQ_2"/>
    <property type="match status" value="2"/>
</dbReference>
<dbReference type="SMART" id="SM00564">
    <property type="entry name" value="PQQ"/>
    <property type="match status" value="6"/>
</dbReference>
<feature type="domain" description="Pyrrolo-quinoline quinone repeat" evidence="2">
    <location>
        <begin position="75"/>
        <end position="208"/>
    </location>
</feature>
<protein>
    <submittedName>
        <fullName evidence="3">PQQ-binding-like beta-propeller repeat protein</fullName>
    </submittedName>
</protein>
<name>A0ABD5YMP7_9EURY</name>
<evidence type="ECO:0000256" key="1">
    <source>
        <dbReference type="SAM" id="MobiDB-lite"/>
    </source>
</evidence>
<dbReference type="Gene3D" id="2.40.10.480">
    <property type="match status" value="1"/>
</dbReference>
<dbReference type="AlphaFoldDB" id="A0ABD5YMP7"/>
<dbReference type="InterPro" id="IPR018391">
    <property type="entry name" value="PQQ_b-propeller_rpt"/>
</dbReference>
<dbReference type="RefSeq" id="WP_390205672.1">
    <property type="nucleotide sequence ID" value="NZ_JBHSZC010000001.1"/>
</dbReference>
<feature type="region of interest" description="Disordered" evidence="1">
    <location>
        <begin position="30"/>
        <end position="67"/>
    </location>
</feature>
<dbReference type="Gene3D" id="2.40.128.630">
    <property type="match status" value="2"/>
</dbReference>
<dbReference type="InterPro" id="IPR011047">
    <property type="entry name" value="Quinoprotein_ADH-like_sf"/>
</dbReference>